<dbReference type="GO" id="GO:0032259">
    <property type="term" value="P:methylation"/>
    <property type="evidence" value="ECO:0007669"/>
    <property type="project" value="UniProtKB-KW"/>
</dbReference>
<feature type="domain" description="Methyltransferase" evidence="2">
    <location>
        <begin position="38"/>
        <end position="132"/>
    </location>
</feature>
<dbReference type="SUPFAM" id="SSF53335">
    <property type="entry name" value="S-adenosyl-L-methionine-dependent methyltransferases"/>
    <property type="match status" value="1"/>
</dbReference>
<keyword evidence="3" id="KW-0489">Methyltransferase</keyword>
<evidence type="ECO:0000259" key="2">
    <source>
        <dbReference type="Pfam" id="PF13649"/>
    </source>
</evidence>
<organism evidence="3 4">
    <name type="scientific">Rhodococcoides kyotonense</name>
    <dbReference type="NCBI Taxonomy" id="398843"/>
    <lineage>
        <taxon>Bacteria</taxon>
        <taxon>Bacillati</taxon>
        <taxon>Actinomycetota</taxon>
        <taxon>Actinomycetes</taxon>
        <taxon>Mycobacteriales</taxon>
        <taxon>Nocardiaceae</taxon>
        <taxon>Rhodococcoides</taxon>
    </lineage>
</organism>
<dbReference type="CDD" id="cd02440">
    <property type="entry name" value="AdoMet_MTases"/>
    <property type="match status" value="1"/>
</dbReference>
<gene>
    <name evidence="3" type="ORF">A3K89_17715</name>
</gene>
<evidence type="ECO:0000256" key="1">
    <source>
        <dbReference type="ARBA" id="ARBA00022679"/>
    </source>
</evidence>
<dbReference type="Proteomes" id="UP000077519">
    <property type="component" value="Unassembled WGS sequence"/>
</dbReference>
<evidence type="ECO:0000313" key="3">
    <source>
        <dbReference type="EMBL" id="OAK56043.1"/>
    </source>
</evidence>
<dbReference type="InterPro" id="IPR041698">
    <property type="entry name" value="Methyltransf_25"/>
</dbReference>
<dbReference type="Gene3D" id="3.40.50.150">
    <property type="entry name" value="Vaccinia Virus protein VP39"/>
    <property type="match status" value="1"/>
</dbReference>
<dbReference type="AlphaFoldDB" id="A0A177YKK7"/>
<accession>A0A177YKK7</accession>
<comment type="caution">
    <text evidence="3">The sequence shown here is derived from an EMBL/GenBank/DDBJ whole genome shotgun (WGS) entry which is preliminary data.</text>
</comment>
<dbReference type="EMBL" id="LVHI01000006">
    <property type="protein sequence ID" value="OAK56043.1"/>
    <property type="molecule type" value="Genomic_DNA"/>
</dbReference>
<name>A0A177YKK7_9NOCA</name>
<evidence type="ECO:0000313" key="4">
    <source>
        <dbReference type="Proteomes" id="UP000077519"/>
    </source>
</evidence>
<dbReference type="InterPro" id="IPR029063">
    <property type="entry name" value="SAM-dependent_MTases_sf"/>
</dbReference>
<reference evidence="3 4" key="1">
    <citation type="submission" date="2016-03" db="EMBL/GenBank/DDBJ databases">
        <title>Genome sequence of Rhodococcus kyotonensis KB10.</title>
        <authorList>
            <person name="Jeong H."/>
            <person name="Hong C.E."/>
            <person name="Jo S.H."/>
            <person name="Park J.M."/>
        </authorList>
    </citation>
    <scope>NUCLEOTIDE SEQUENCE [LARGE SCALE GENOMIC DNA]</scope>
    <source>
        <strain evidence="3 4">KB10</strain>
    </source>
</reference>
<dbReference type="GO" id="GO:0008168">
    <property type="term" value="F:methyltransferase activity"/>
    <property type="evidence" value="ECO:0007669"/>
    <property type="project" value="UniProtKB-KW"/>
</dbReference>
<keyword evidence="4" id="KW-1185">Reference proteome</keyword>
<protein>
    <submittedName>
        <fullName evidence="3">SAM-dependent methyltransferase</fullName>
    </submittedName>
</protein>
<dbReference type="PANTHER" id="PTHR43861:SF3">
    <property type="entry name" value="PUTATIVE (AFU_ORTHOLOGUE AFUA_2G14390)-RELATED"/>
    <property type="match status" value="1"/>
</dbReference>
<dbReference type="RefSeq" id="WP_068422709.1">
    <property type="nucleotide sequence ID" value="NZ_LVHI01000006.1"/>
</dbReference>
<sequence>MDAADWDRKYSSRDLVYGAPPNQTLVEIATSLPRGRALDLASGEGRNALWLATRGWEVTAVDFSAVGLTKGHEIASRSPKSVRDRLTWVHADVTQIAPKPTYDLVLVLYLHLPHEQRRKAIRNALDALKPDGILMILGHHSDNISAGVGGPQNPELTYTAEELAIDVGDRAVVSRCDRRLRTTDSGTAIDALLLAGKSGLGSRNERG</sequence>
<proteinExistence type="predicted"/>
<keyword evidence="1 3" id="KW-0808">Transferase</keyword>
<dbReference type="PANTHER" id="PTHR43861">
    <property type="entry name" value="TRANS-ACONITATE 2-METHYLTRANSFERASE-RELATED"/>
    <property type="match status" value="1"/>
</dbReference>
<dbReference type="Pfam" id="PF13649">
    <property type="entry name" value="Methyltransf_25"/>
    <property type="match status" value="1"/>
</dbReference>